<accession>A0A6C0AZY0</accession>
<reference evidence="1" key="1">
    <citation type="journal article" date="2020" name="Nature">
        <title>Giant virus diversity and host interactions through global metagenomics.</title>
        <authorList>
            <person name="Schulz F."/>
            <person name="Roux S."/>
            <person name="Paez-Espino D."/>
            <person name="Jungbluth S."/>
            <person name="Walsh D.A."/>
            <person name="Denef V.J."/>
            <person name="McMahon K.D."/>
            <person name="Konstantinidis K.T."/>
            <person name="Eloe-Fadrosh E.A."/>
            <person name="Kyrpides N.C."/>
            <person name="Woyke T."/>
        </authorList>
    </citation>
    <scope>NUCLEOTIDE SEQUENCE</scope>
    <source>
        <strain evidence="1">GVMAG-M-3300009182-78</strain>
    </source>
</reference>
<organism evidence="1">
    <name type="scientific">viral metagenome</name>
    <dbReference type="NCBI Taxonomy" id="1070528"/>
    <lineage>
        <taxon>unclassified sequences</taxon>
        <taxon>metagenomes</taxon>
        <taxon>organismal metagenomes</taxon>
    </lineage>
</organism>
<dbReference type="AlphaFoldDB" id="A0A6C0AZY0"/>
<sequence>MSEETNADINELDTSWIDEFESLDEDYKSFYLEDIITIKIQYIYVNKENGIDMIKEESILLHKPNIISREELIGILKRNNIQSEKKYATVSILTYNMDIEPSDISAYIKDPSSFLTSVQHIDDIILHQSISMFHDLNNLIILFYEKSNQSKTVNMHNLTKRIFLNSIHGKRKKTIRKTA</sequence>
<name>A0A6C0AZY0_9ZZZZ</name>
<protein>
    <submittedName>
        <fullName evidence="1">Uncharacterized protein</fullName>
    </submittedName>
</protein>
<proteinExistence type="predicted"/>
<evidence type="ECO:0000313" key="1">
    <source>
        <dbReference type="EMBL" id="QHS85515.1"/>
    </source>
</evidence>
<dbReference type="EMBL" id="MN739044">
    <property type="protein sequence ID" value="QHS85515.1"/>
    <property type="molecule type" value="Genomic_DNA"/>
</dbReference>